<dbReference type="EMBL" id="DSMG01000083">
    <property type="protein sequence ID" value="HDX31405.1"/>
    <property type="molecule type" value="Genomic_DNA"/>
</dbReference>
<feature type="transmembrane region" description="Helical" evidence="7">
    <location>
        <begin position="391"/>
        <end position="412"/>
    </location>
</feature>
<feature type="transmembrane region" description="Helical" evidence="7">
    <location>
        <begin position="303"/>
        <end position="321"/>
    </location>
</feature>
<organism evidence="9">
    <name type="scientific">Caldilinea aerophila</name>
    <dbReference type="NCBI Taxonomy" id="133453"/>
    <lineage>
        <taxon>Bacteria</taxon>
        <taxon>Bacillati</taxon>
        <taxon>Chloroflexota</taxon>
        <taxon>Caldilineae</taxon>
        <taxon>Caldilineales</taxon>
        <taxon>Caldilineaceae</taxon>
        <taxon>Caldilinea</taxon>
    </lineage>
</organism>
<dbReference type="GO" id="GO:0005886">
    <property type="term" value="C:plasma membrane"/>
    <property type="evidence" value="ECO:0007669"/>
    <property type="project" value="UniProtKB-SubCell"/>
</dbReference>
<feature type="transmembrane region" description="Helical" evidence="7">
    <location>
        <begin position="148"/>
        <end position="177"/>
    </location>
</feature>
<feature type="transmembrane region" description="Helical" evidence="7">
    <location>
        <begin position="236"/>
        <end position="262"/>
    </location>
</feature>
<dbReference type="AlphaFoldDB" id="A0A7C1JPI2"/>
<comment type="caution">
    <text evidence="9">The sequence shown here is derived from an EMBL/GenBank/DDBJ whole genome shotgun (WGS) entry which is preliminary data.</text>
</comment>
<feature type="transmembrane region" description="Helical" evidence="7">
    <location>
        <begin position="189"/>
        <end position="206"/>
    </location>
</feature>
<feature type="transmembrane region" description="Helical" evidence="7">
    <location>
        <begin position="83"/>
        <end position="100"/>
    </location>
</feature>
<evidence type="ECO:0000256" key="1">
    <source>
        <dbReference type="ARBA" id="ARBA00004651"/>
    </source>
</evidence>
<dbReference type="InterPro" id="IPR020846">
    <property type="entry name" value="MFS_dom"/>
</dbReference>
<feature type="transmembrane region" description="Helical" evidence="7">
    <location>
        <begin position="56"/>
        <end position="76"/>
    </location>
</feature>
<dbReference type="InterPro" id="IPR036259">
    <property type="entry name" value="MFS_trans_sf"/>
</dbReference>
<evidence type="ECO:0000256" key="7">
    <source>
        <dbReference type="SAM" id="Phobius"/>
    </source>
</evidence>
<gene>
    <name evidence="9" type="ORF">ENQ20_07910</name>
</gene>
<evidence type="ECO:0000256" key="6">
    <source>
        <dbReference type="ARBA" id="ARBA00023136"/>
    </source>
</evidence>
<dbReference type="PROSITE" id="PS50850">
    <property type="entry name" value="MFS"/>
    <property type="match status" value="1"/>
</dbReference>
<comment type="subcellular location">
    <subcellularLocation>
        <location evidence="1">Cell membrane</location>
        <topology evidence="1">Multi-pass membrane protein</topology>
    </subcellularLocation>
</comment>
<dbReference type="GO" id="GO:0022857">
    <property type="term" value="F:transmembrane transporter activity"/>
    <property type="evidence" value="ECO:0007669"/>
    <property type="project" value="InterPro"/>
</dbReference>
<proteinExistence type="predicted"/>
<dbReference type="InterPro" id="IPR011701">
    <property type="entry name" value="MFS"/>
</dbReference>
<evidence type="ECO:0000256" key="2">
    <source>
        <dbReference type="ARBA" id="ARBA00022448"/>
    </source>
</evidence>
<keyword evidence="4 7" id="KW-0812">Transmembrane</keyword>
<evidence type="ECO:0000259" key="8">
    <source>
        <dbReference type="PROSITE" id="PS50850"/>
    </source>
</evidence>
<keyword evidence="2" id="KW-0813">Transport</keyword>
<dbReference type="Pfam" id="PF07690">
    <property type="entry name" value="MFS_1"/>
    <property type="match status" value="1"/>
</dbReference>
<evidence type="ECO:0000256" key="4">
    <source>
        <dbReference type="ARBA" id="ARBA00022692"/>
    </source>
</evidence>
<dbReference type="InterPro" id="IPR050171">
    <property type="entry name" value="MFS_Transporters"/>
</dbReference>
<feature type="transmembrane region" description="Helical" evidence="7">
    <location>
        <begin position="112"/>
        <end position="136"/>
    </location>
</feature>
<dbReference type="SUPFAM" id="SSF103473">
    <property type="entry name" value="MFS general substrate transporter"/>
    <property type="match status" value="1"/>
</dbReference>
<dbReference type="PANTHER" id="PTHR23517">
    <property type="entry name" value="RESISTANCE PROTEIN MDTM, PUTATIVE-RELATED-RELATED"/>
    <property type="match status" value="1"/>
</dbReference>
<feature type="domain" description="Major facilitator superfamily (MFS) profile" evidence="8">
    <location>
        <begin position="17"/>
        <end position="415"/>
    </location>
</feature>
<feature type="transmembrane region" description="Helical" evidence="7">
    <location>
        <begin position="327"/>
        <end position="349"/>
    </location>
</feature>
<protein>
    <submittedName>
        <fullName evidence="9">MFS transporter</fullName>
    </submittedName>
</protein>
<keyword evidence="3" id="KW-1003">Cell membrane</keyword>
<evidence type="ECO:0000256" key="5">
    <source>
        <dbReference type="ARBA" id="ARBA00022989"/>
    </source>
</evidence>
<dbReference type="PANTHER" id="PTHR23517:SF3">
    <property type="entry name" value="INTEGRAL MEMBRANE TRANSPORT PROTEIN"/>
    <property type="match status" value="1"/>
</dbReference>
<evidence type="ECO:0000313" key="9">
    <source>
        <dbReference type="EMBL" id="HDX31405.1"/>
    </source>
</evidence>
<dbReference type="Gene3D" id="1.20.1250.20">
    <property type="entry name" value="MFS general substrate transporter like domains"/>
    <property type="match status" value="2"/>
</dbReference>
<feature type="transmembrane region" description="Helical" evidence="7">
    <location>
        <begin position="18"/>
        <end position="44"/>
    </location>
</feature>
<evidence type="ECO:0000256" key="3">
    <source>
        <dbReference type="ARBA" id="ARBA00022475"/>
    </source>
</evidence>
<keyword evidence="6 7" id="KW-0472">Membrane</keyword>
<keyword evidence="5 7" id="KW-1133">Transmembrane helix</keyword>
<sequence length="451" mass="47578">MVGAYVETLHNTSRNARIVLVLSAVMGLSIDGGIYSVIFNLYLLRLNFGPEFVGQINSVANLTFAFGSLAAGWLGMRYGNRRVMIVGMGIALIGALALPLGEQAPQAARGLWLTVTLLLAYLGLALYFVNSGPFLIRVTPIGARGAIFAVQSAISGLASFAGGLIGGMLPALVAIWMKVSMTQPAPFRIPLLLVGLLMVGALFLVLQTKEPEADEAEPEVLEAKPGAPRPRSAASLILFMSIVRFLQVAGVGVAVTFFNVYMDAGLHVATPTIGVIAAVARLLAVPAALLGPLLARRIGYGEAAVFGSLGAALSLLPLALIPNPAAAGFGFIGLLAFTAIRYPTFYVYIMERTPPRLRASMTGAGEMAAGFSFALISLLGGLLIVQYGYAVAFWLGAIVTLAGTALFAIYVWRQRRRPTVITPPPVQETTIIPPLVGQPALEKDGQDEKEI</sequence>
<feature type="transmembrane region" description="Helical" evidence="7">
    <location>
        <begin position="268"/>
        <end position="291"/>
    </location>
</feature>
<reference evidence="9" key="1">
    <citation type="journal article" date="2020" name="mSystems">
        <title>Genome- and Community-Level Interaction Insights into Carbon Utilization and Element Cycling Functions of Hydrothermarchaeota in Hydrothermal Sediment.</title>
        <authorList>
            <person name="Zhou Z."/>
            <person name="Liu Y."/>
            <person name="Xu W."/>
            <person name="Pan J."/>
            <person name="Luo Z.H."/>
            <person name="Li M."/>
        </authorList>
    </citation>
    <scope>NUCLEOTIDE SEQUENCE [LARGE SCALE GENOMIC DNA]</scope>
    <source>
        <strain evidence="9">SpSt-289</strain>
    </source>
</reference>
<accession>A0A7C1JPI2</accession>
<feature type="transmembrane region" description="Helical" evidence="7">
    <location>
        <begin position="361"/>
        <end position="385"/>
    </location>
</feature>
<name>A0A7C1JPI2_9CHLR</name>